<dbReference type="InterPro" id="IPR003497">
    <property type="entry name" value="BRO_N_domain"/>
</dbReference>
<dbReference type="PANTHER" id="PTHR36180:SF2">
    <property type="entry name" value="BRO FAMILY PROTEIN"/>
    <property type="match status" value="1"/>
</dbReference>
<dbReference type="RefSeq" id="WP_091227692.1">
    <property type="nucleotide sequence ID" value="NZ_FNBG01000005.1"/>
</dbReference>
<name>A0A1G7HVL0_9BACL</name>
<gene>
    <name evidence="2" type="ORF">SAMN04488542_10554</name>
</gene>
<protein>
    <submittedName>
        <fullName evidence="2">Prophage antirepressor</fullName>
    </submittedName>
</protein>
<dbReference type="PROSITE" id="PS51750">
    <property type="entry name" value="BRO_N"/>
    <property type="match status" value="1"/>
</dbReference>
<dbReference type="AlphaFoldDB" id="A0A1G7HVL0"/>
<organism evidence="2 3">
    <name type="scientific">Fontibacillus panacisegetis</name>
    <dbReference type="NCBI Taxonomy" id="670482"/>
    <lineage>
        <taxon>Bacteria</taxon>
        <taxon>Bacillati</taxon>
        <taxon>Bacillota</taxon>
        <taxon>Bacilli</taxon>
        <taxon>Bacillales</taxon>
        <taxon>Paenibacillaceae</taxon>
        <taxon>Fontibacillus</taxon>
    </lineage>
</organism>
<dbReference type="Proteomes" id="UP000198972">
    <property type="component" value="Unassembled WGS sequence"/>
</dbReference>
<dbReference type="Pfam" id="PF02498">
    <property type="entry name" value="Bro-N"/>
    <property type="match status" value="1"/>
</dbReference>
<dbReference type="PANTHER" id="PTHR36180">
    <property type="entry name" value="DNA-BINDING PROTEIN-RELATED-RELATED"/>
    <property type="match status" value="1"/>
</dbReference>
<evidence type="ECO:0000259" key="1">
    <source>
        <dbReference type="PROSITE" id="PS51750"/>
    </source>
</evidence>
<dbReference type="STRING" id="670482.SAMN04488542_10554"/>
<keyword evidence="3" id="KW-1185">Reference proteome</keyword>
<evidence type="ECO:0000313" key="2">
    <source>
        <dbReference type="EMBL" id="SDF04520.1"/>
    </source>
</evidence>
<evidence type="ECO:0000313" key="3">
    <source>
        <dbReference type="Proteomes" id="UP000198972"/>
    </source>
</evidence>
<dbReference type="SMART" id="SM01040">
    <property type="entry name" value="Bro-N"/>
    <property type="match status" value="1"/>
</dbReference>
<dbReference type="OrthoDB" id="9812611at2"/>
<sequence>MNKPQIFNNQIFGDLPVLIVEGTEWFGGTEAARSLSFSDPHKAIQNHVEEDDSTIHPVGVTTGKKTDGSDAVQTVQKKFINESGLYSLIFGAARQGNNPEIQAKAREFKQWVTSQILPTIRRTGGYVSNDDQFMETYLPFADEQTRSLFRSTLVTVRQQNELIKEQRAEIDHKENVIVGLVDDIDLAAKRQVLNRVVRKAGNDKVQLRWNELYRQFEMKYHLNLKSKLESYNESHKPKLKNKLDYIDKVMDKLPQLYEIACKIYEADVKELVAELYELQGAN</sequence>
<accession>A0A1G7HVL0</accession>
<feature type="domain" description="Bro-N" evidence="1">
    <location>
        <begin position="1"/>
        <end position="124"/>
    </location>
</feature>
<proteinExistence type="predicted"/>
<dbReference type="EMBL" id="FNBG01000005">
    <property type="protein sequence ID" value="SDF04520.1"/>
    <property type="molecule type" value="Genomic_DNA"/>
</dbReference>
<reference evidence="2 3" key="1">
    <citation type="submission" date="2016-10" db="EMBL/GenBank/DDBJ databases">
        <authorList>
            <person name="de Groot N.N."/>
        </authorList>
    </citation>
    <scope>NUCLEOTIDE SEQUENCE [LARGE SCALE GENOMIC DNA]</scope>
    <source>
        <strain evidence="2 3">DSM 28129</strain>
    </source>
</reference>